<feature type="compositionally biased region" description="Basic and acidic residues" evidence="5">
    <location>
        <begin position="328"/>
        <end position="338"/>
    </location>
</feature>
<feature type="region of interest" description="Disordered" evidence="5">
    <location>
        <begin position="328"/>
        <end position="353"/>
    </location>
</feature>
<feature type="compositionally biased region" description="Basic residues" evidence="5">
    <location>
        <begin position="163"/>
        <end position="178"/>
    </location>
</feature>
<keyword evidence="3" id="KW-0862">Zinc</keyword>
<accession>A0A7C8PYZ7</accession>
<evidence type="ECO:0000313" key="9">
    <source>
        <dbReference type="Proteomes" id="UP000479691"/>
    </source>
</evidence>
<dbReference type="SUPFAM" id="SSF90209">
    <property type="entry name" value="Ran binding protein zinc finger-like"/>
    <property type="match status" value="1"/>
</dbReference>
<feature type="region of interest" description="Disordered" evidence="5">
    <location>
        <begin position="204"/>
        <end position="280"/>
    </location>
</feature>
<evidence type="ECO:0008006" key="10">
    <source>
        <dbReference type="Google" id="ProtNLM"/>
    </source>
</evidence>
<evidence type="ECO:0000256" key="4">
    <source>
        <dbReference type="PROSITE-ProRule" id="PRU00322"/>
    </source>
</evidence>
<evidence type="ECO:0000259" key="7">
    <source>
        <dbReference type="PROSITE" id="PS51397"/>
    </source>
</evidence>
<evidence type="ECO:0000256" key="1">
    <source>
        <dbReference type="ARBA" id="ARBA00022723"/>
    </source>
</evidence>
<feature type="compositionally biased region" description="Polar residues" evidence="5">
    <location>
        <begin position="228"/>
        <end position="238"/>
    </location>
</feature>
<gene>
    <name evidence="8" type="ORF">TWF788_005035</name>
</gene>
<dbReference type="Pfam" id="PF08325">
    <property type="entry name" value="WLM"/>
    <property type="match status" value="1"/>
</dbReference>
<dbReference type="InterPro" id="IPR036443">
    <property type="entry name" value="Znf_RanBP2_sf"/>
</dbReference>
<dbReference type="PANTHER" id="PTHR46622">
    <property type="entry name" value="DNA-DEPENDENT METALLOPROTEASE WSS1"/>
    <property type="match status" value="1"/>
</dbReference>
<dbReference type="GO" id="GO:0008237">
    <property type="term" value="F:metallopeptidase activity"/>
    <property type="evidence" value="ECO:0007669"/>
    <property type="project" value="TreeGrafter"/>
</dbReference>
<dbReference type="InterPro" id="IPR053000">
    <property type="entry name" value="WSS1-like_metalloprotease"/>
</dbReference>
<dbReference type="GO" id="GO:0008270">
    <property type="term" value="F:zinc ion binding"/>
    <property type="evidence" value="ECO:0007669"/>
    <property type="project" value="UniProtKB-KW"/>
</dbReference>
<dbReference type="PANTHER" id="PTHR46622:SF1">
    <property type="entry name" value="DNA-DEPENDENT METALLOPROTEASE WSS1"/>
    <property type="match status" value="1"/>
</dbReference>
<name>A0A7C8PYZ7_ORBOL</name>
<dbReference type="PROSITE" id="PS51397">
    <property type="entry name" value="WLM"/>
    <property type="match status" value="1"/>
</dbReference>
<feature type="compositionally biased region" description="Low complexity" evidence="5">
    <location>
        <begin position="339"/>
        <end position="349"/>
    </location>
</feature>
<feature type="region of interest" description="Disordered" evidence="5">
    <location>
        <begin position="449"/>
        <end position="480"/>
    </location>
</feature>
<feature type="compositionally biased region" description="Basic and acidic residues" evidence="5">
    <location>
        <begin position="244"/>
        <end position="259"/>
    </location>
</feature>
<dbReference type="AlphaFoldDB" id="A0A7C8PYZ7"/>
<dbReference type="EMBL" id="JAABOE010000023">
    <property type="protein sequence ID" value="KAF3184786.1"/>
    <property type="molecule type" value="Genomic_DNA"/>
</dbReference>
<dbReference type="GO" id="GO:0005634">
    <property type="term" value="C:nucleus"/>
    <property type="evidence" value="ECO:0007669"/>
    <property type="project" value="TreeGrafter"/>
</dbReference>
<evidence type="ECO:0000256" key="2">
    <source>
        <dbReference type="ARBA" id="ARBA00022771"/>
    </source>
</evidence>
<proteinExistence type="predicted"/>
<dbReference type="PROSITE" id="PS01358">
    <property type="entry name" value="ZF_RANBP2_1"/>
    <property type="match status" value="1"/>
</dbReference>
<reference evidence="8 9" key="1">
    <citation type="submission" date="2019-06" db="EMBL/GenBank/DDBJ databases">
        <authorList>
            <person name="Palmer J.M."/>
        </authorList>
    </citation>
    <scope>NUCLEOTIDE SEQUENCE [LARGE SCALE GENOMIC DNA]</scope>
    <source>
        <strain evidence="8 9">TWF788</strain>
    </source>
</reference>
<dbReference type="Proteomes" id="UP000479691">
    <property type="component" value="Unassembled WGS sequence"/>
</dbReference>
<dbReference type="InterPro" id="IPR001876">
    <property type="entry name" value="Znf_RanBP2"/>
</dbReference>
<feature type="domain" description="RanBP2-type" evidence="6">
    <location>
        <begin position="393"/>
        <end position="422"/>
    </location>
</feature>
<organism evidence="8 9">
    <name type="scientific">Orbilia oligospora</name>
    <name type="common">Nematode-trapping fungus</name>
    <name type="synonym">Arthrobotrys oligospora</name>
    <dbReference type="NCBI Taxonomy" id="2813651"/>
    <lineage>
        <taxon>Eukaryota</taxon>
        <taxon>Fungi</taxon>
        <taxon>Dikarya</taxon>
        <taxon>Ascomycota</taxon>
        <taxon>Pezizomycotina</taxon>
        <taxon>Orbiliomycetes</taxon>
        <taxon>Orbiliales</taxon>
        <taxon>Orbiliaceae</taxon>
        <taxon>Orbilia</taxon>
    </lineage>
</organism>
<evidence type="ECO:0000256" key="3">
    <source>
        <dbReference type="ARBA" id="ARBA00022833"/>
    </source>
</evidence>
<evidence type="ECO:0000313" key="8">
    <source>
        <dbReference type="EMBL" id="KAF3184786.1"/>
    </source>
</evidence>
<sequence length="519" mass="57672">MVTTHILNDPDALIGTFFHLANYPNASFAIQTLQRVASLVKPIMRRHSFRIAKLAEFYPEMETNLLGLNTSFPGTSNLPIIQLRLRQPRDPRIFLPYESIVQTMLHELTHCVHGPHDDKFWKMFRSLQGELETLKYTGYTGEGFMGKGEALGDVPKGLSNHEAKKKAREAAEKRRKTVQGRGRILGSGSLGPIKWLIEDRLGGSSTLKPKDGAGKNRNATGAAPPINNAPSPYATPQGTAAEAALKRQWEKEREKDKRRVSGPVREIQPPSRPQEGLCSGVRHSTAEAIEREIAQMHGFESVAHMENANERAIMLAAIELLEEADREEEKIKAREREQQNQSQPSSSSRGPREVIDLTGSVIDLTGSVTPRNIQRTQSAPVLPGHSVSTVPIVSPGWSCSVCTFRNEESHLQCSLCRVERNTKPHDDSETKAQIIALKDFERRKVERTQTFNTGKGKGVDRSMPQSTSTPSGSSGGDSGSLRRDITIHGLPTWKCHSCGWFVRQEWWTCSNCGTMKLES</sequence>
<protein>
    <recommendedName>
        <fullName evidence="10">WLM domain-containing protein</fullName>
    </recommendedName>
</protein>
<dbReference type="InterPro" id="IPR013536">
    <property type="entry name" value="WLM_dom"/>
</dbReference>
<keyword evidence="1" id="KW-0479">Metal-binding</keyword>
<keyword evidence="2 4" id="KW-0863">Zinc-finger</keyword>
<evidence type="ECO:0000259" key="6">
    <source>
        <dbReference type="PROSITE" id="PS50199"/>
    </source>
</evidence>
<feature type="domain" description="WLM" evidence="7">
    <location>
        <begin position="5"/>
        <end position="249"/>
    </location>
</feature>
<feature type="region of interest" description="Disordered" evidence="5">
    <location>
        <begin position="159"/>
        <end position="184"/>
    </location>
</feature>
<dbReference type="PROSITE" id="PS50199">
    <property type="entry name" value="ZF_RANBP2_2"/>
    <property type="match status" value="1"/>
</dbReference>
<evidence type="ECO:0000256" key="5">
    <source>
        <dbReference type="SAM" id="MobiDB-lite"/>
    </source>
</evidence>
<dbReference type="Gene3D" id="2.30.30.380">
    <property type="entry name" value="Zn-finger domain of Sec23/24"/>
    <property type="match status" value="1"/>
</dbReference>
<comment type="caution">
    <text evidence="8">The sequence shown here is derived from an EMBL/GenBank/DDBJ whole genome shotgun (WGS) entry which is preliminary data.</text>
</comment>
<dbReference type="GO" id="GO:0006281">
    <property type="term" value="P:DNA repair"/>
    <property type="evidence" value="ECO:0007669"/>
    <property type="project" value="TreeGrafter"/>
</dbReference>